<proteinExistence type="predicted"/>
<dbReference type="EMBL" id="QXQA01000002">
    <property type="protein sequence ID" value="RIX59592.1"/>
    <property type="molecule type" value="Genomic_DNA"/>
</dbReference>
<comment type="caution">
    <text evidence="2">The sequence shown here is derived from an EMBL/GenBank/DDBJ whole genome shotgun (WGS) entry which is preliminary data.</text>
</comment>
<dbReference type="InterPro" id="IPR034660">
    <property type="entry name" value="DinB/YfiT-like"/>
</dbReference>
<dbReference type="Proteomes" id="UP000266482">
    <property type="component" value="Unassembled WGS sequence"/>
</dbReference>
<dbReference type="AlphaFoldDB" id="A0A3A1VIQ2"/>
<feature type="domain" description="DinB-like" evidence="1">
    <location>
        <begin position="13"/>
        <end position="147"/>
    </location>
</feature>
<dbReference type="OrthoDB" id="2853529at2"/>
<evidence type="ECO:0000313" key="3">
    <source>
        <dbReference type="Proteomes" id="UP000266482"/>
    </source>
</evidence>
<protein>
    <submittedName>
        <fullName evidence="2">DinB family protein</fullName>
    </submittedName>
</protein>
<evidence type="ECO:0000259" key="1">
    <source>
        <dbReference type="Pfam" id="PF12867"/>
    </source>
</evidence>
<dbReference type="InterPro" id="IPR024775">
    <property type="entry name" value="DinB-like"/>
</dbReference>
<name>A0A3A1VIQ2_9BACL</name>
<dbReference type="SUPFAM" id="SSF109854">
    <property type="entry name" value="DinB/YfiT-like putative metalloenzymes"/>
    <property type="match status" value="1"/>
</dbReference>
<accession>A0A3A1VIQ2</accession>
<sequence length="159" mass="17750">MSQLAIDVHTYLRTHEQLKQAIEGLTEEGLRWKAAPNSWSVTEVLAHLADHNLIVSFRIREILARSEARLPAFNQDAWVAGQRANEGHAADILAAFKSLLDYNSLLFQRLEPGDWEKTGTNAKGETVTLSAVVRGFVAHLEHHLLQIAKIRNHESGGAR</sequence>
<evidence type="ECO:0000313" key="2">
    <source>
        <dbReference type="EMBL" id="RIX59592.1"/>
    </source>
</evidence>
<dbReference type="Pfam" id="PF12867">
    <property type="entry name" value="DinB_2"/>
    <property type="match status" value="1"/>
</dbReference>
<dbReference type="RefSeq" id="WP_119598424.1">
    <property type="nucleotide sequence ID" value="NZ_QXQA01000002.1"/>
</dbReference>
<dbReference type="Gene3D" id="1.20.120.450">
    <property type="entry name" value="dinb family like domain"/>
    <property type="match status" value="1"/>
</dbReference>
<keyword evidence="3" id="KW-1185">Reference proteome</keyword>
<reference evidence="2 3" key="1">
    <citation type="submission" date="2018-09" db="EMBL/GenBank/DDBJ databases">
        <title>Paenibacillus aracenensis nov. sp. isolated from a cave in southern Spain.</title>
        <authorList>
            <person name="Jurado V."/>
            <person name="Gutierrez-Patricio S."/>
            <person name="Gonzalez-Pimentel J.L."/>
            <person name="Miller A.Z."/>
            <person name="Laiz L."/>
            <person name="Saiz-Jimenez C."/>
        </authorList>
    </citation>
    <scope>NUCLEOTIDE SEQUENCE [LARGE SCALE GENOMIC DNA]</scope>
    <source>
        <strain evidence="2 3">DSM 22867</strain>
    </source>
</reference>
<gene>
    <name evidence="2" type="ORF">D3P08_05490</name>
</gene>
<organism evidence="2 3">
    <name type="scientific">Paenibacillus nanensis</name>
    <dbReference type="NCBI Taxonomy" id="393251"/>
    <lineage>
        <taxon>Bacteria</taxon>
        <taxon>Bacillati</taxon>
        <taxon>Bacillota</taxon>
        <taxon>Bacilli</taxon>
        <taxon>Bacillales</taxon>
        <taxon>Paenibacillaceae</taxon>
        <taxon>Paenibacillus</taxon>
    </lineage>
</organism>